<dbReference type="GO" id="GO:0016787">
    <property type="term" value="F:hydrolase activity"/>
    <property type="evidence" value="ECO:0007669"/>
    <property type="project" value="InterPro"/>
</dbReference>
<protein>
    <recommendedName>
        <fullName evidence="2">Helicase ATP-binding domain-containing protein</fullName>
    </recommendedName>
</protein>
<feature type="transmembrane region" description="Helical" evidence="1">
    <location>
        <begin position="689"/>
        <end position="712"/>
    </location>
</feature>
<dbReference type="Gene3D" id="3.40.50.300">
    <property type="entry name" value="P-loop containing nucleotide triphosphate hydrolases"/>
    <property type="match status" value="1"/>
</dbReference>
<dbReference type="InterPro" id="IPR050742">
    <property type="entry name" value="Helicase_Restrict-Modif_Enz"/>
</dbReference>
<comment type="caution">
    <text evidence="3">The sequence shown here is derived from an EMBL/GenBank/DDBJ whole genome shotgun (WGS) entry which is preliminary data.</text>
</comment>
<keyword evidence="1" id="KW-0812">Transmembrane</keyword>
<dbReference type="PANTHER" id="PTHR47396:SF1">
    <property type="entry name" value="ATP-DEPENDENT HELICASE IRC3-RELATED"/>
    <property type="match status" value="1"/>
</dbReference>
<dbReference type="EMBL" id="BSTX01000002">
    <property type="protein sequence ID" value="GLZ78722.1"/>
    <property type="molecule type" value="Genomic_DNA"/>
</dbReference>
<dbReference type="Pfam" id="PF04851">
    <property type="entry name" value="ResIII"/>
    <property type="match status" value="1"/>
</dbReference>
<keyword evidence="1" id="KW-0472">Membrane</keyword>
<gene>
    <name evidence="3" type="ORF">Afil01_35290</name>
</gene>
<evidence type="ECO:0000313" key="3">
    <source>
        <dbReference type="EMBL" id="GLZ78722.1"/>
    </source>
</evidence>
<dbReference type="PROSITE" id="PS51192">
    <property type="entry name" value="HELICASE_ATP_BIND_1"/>
    <property type="match status" value="1"/>
</dbReference>
<sequence>MIVPRPHQKAVLADLDRLFAAGHRRAWVVMPPGSGKTLIGVTAAQALGRPVVAFGPNSAIQGQWLAEWERATGTPGSAGRDLSAAFTALTYQALASFDPDAEVDDDGGRVPHVERLRESGRELIAALAARPVTLVLDECHHLLDVWGELLSEVLALLPDAIVIGLTATPPSALTRAEGELVADLFGELVTGPSIPAAVRAGLLAPYAELAWLTAPTERERAWLGAQSDRFAELTADLLDPGFASTPFLAWLDAYAVRRSHTGGDGPAVPWARFARERPEEADAVLRFHHAGLLALPEGARPGEAHRREPDAEDWMRLLHPFVRRVLRGSADPRDAHAHDAIRRVLPGLGYQVTAQGVRGGRSPVDRVIARSAAKIEAVRDILAVEHAALGADLRAVVVCDHERATATLPSRLVGVLDEDAGSARLALRRLADLPWARPMLVTGRTLAAPVALAAEFLAYAGVPGLRLEELGAGLAAVTGPWSARRWTPLATRFFLAGRARVLVGTRAMLGEGWDAAGVNTLVDLTEATTGTAVVQLRGRALRLDPERPGKVAHTWSVVCVEERHPKGSADYRRFVRKHDGHFGVTAEGAVLSGVPHVDAGLSPFGPPEAASFAAFNAAMAARGAQRDRTRALWRVGEPYRDRVAHTVRVVGGLARPSVSAPPVWVPGPVPPGRSGGGWAAPGAAVLSAAAFAIGAPVPGALVAGVAGIALYADVRSARRTARLLREAALAAHDLGPLARATAEALRECGLVSRGAEAVELEPDELGAWRVRLREVSTEESAVFARAFDEVVSPAADPRYLIERRVVGDPGRGVAALARHWPSRRREPFPVVHHAVPSVLARRKHADAFARAWRRWVSETAALYTRGTEAELILAARRGMSPLDVTTALRLSWD</sequence>
<evidence type="ECO:0000256" key="1">
    <source>
        <dbReference type="SAM" id="Phobius"/>
    </source>
</evidence>
<organism evidence="3 4">
    <name type="scientific">Actinorhabdospora filicis</name>
    <dbReference type="NCBI Taxonomy" id="1785913"/>
    <lineage>
        <taxon>Bacteria</taxon>
        <taxon>Bacillati</taxon>
        <taxon>Actinomycetota</taxon>
        <taxon>Actinomycetes</taxon>
        <taxon>Micromonosporales</taxon>
        <taxon>Micromonosporaceae</taxon>
        <taxon>Actinorhabdospora</taxon>
    </lineage>
</organism>
<dbReference type="GO" id="GO:0005829">
    <property type="term" value="C:cytosol"/>
    <property type="evidence" value="ECO:0007669"/>
    <property type="project" value="TreeGrafter"/>
</dbReference>
<dbReference type="InterPro" id="IPR006935">
    <property type="entry name" value="Helicase/UvrB_N"/>
</dbReference>
<dbReference type="AlphaFoldDB" id="A0A9W6SMY0"/>
<dbReference type="RefSeq" id="WP_285663868.1">
    <property type="nucleotide sequence ID" value="NZ_BSTX01000002.1"/>
</dbReference>
<dbReference type="GO" id="GO:0003677">
    <property type="term" value="F:DNA binding"/>
    <property type="evidence" value="ECO:0007669"/>
    <property type="project" value="InterPro"/>
</dbReference>
<dbReference type="InterPro" id="IPR027417">
    <property type="entry name" value="P-loop_NTPase"/>
</dbReference>
<dbReference type="InterPro" id="IPR014001">
    <property type="entry name" value="Helicase_ATP-bd"/>
</dbReference>
<name>A0A9W6SMY0_9ACTN</name>
<keyword evidence="4" id="KW-1185">Reference proteome</keyword>
<evidence type="ECO:0000313" key="4">
    <source>
        <dbReference type="Proteomes" id="UP001165079"/>
    </source>
</evidence>
<keyword evidence="1" id="KW-1133">Transmembrane helix</keyword>
<dbReference type="Proteomes" id="UP001165079">
    <property type="component" value="Unassembled WGS sequence"/>
</dbReference>
<dbReference type="SMART" id="SM00487">
    <property type="entry name" value="DEXDc"/>
    <property type="match status" value="1"/>
</dbReference>
<accession>A0A9W6SMY0</accession>
<evidence type="ECO:0000259" key="2">
    <source>
        <dbReference type="PROSITE" id="PS51192"/>
    </source>
</evidence>
<reference evidence="3" key="1">
    <citation type="submission" date="2023-03" db="EMBL/GenBank/DDBJ databases">
        <title>Actinorhabdospora filicis NBRC 111898.</title>
        <authorList>
            <person name="Ichikawa N."/>
            <person name="Sato H."/>
            <person name="Tonouchi N."/>
        </authorList>
    </citation>
    <scope>NUCLEOTIDE SEQUENCE</scope>
    <source>
        <strain evidence="3">NBRC 111898</strain>
    </source>
</reference>
<dbReference type="SUPFAM" id="SSF52540">
    <property type="entry name" value="P-loop containing nucleoside triphosphate hydrolases"/>
    <property type="match status" value="1"/>
</dbReference>
<dbReference type="GO" id="GO:0005524">
    <property type="term" value="F:ATP binding"/>
    <property type="evidence" value="ECO:0007669"/>
    <property type="project" value="InterPro"/>
</dbReference>
<dbReference type="CDD" id="cd18785">
    <property type="entry name" value="SF2_C"/>
    <property type="match status" value="1"/>
</dbReference>
<feature type="domain" description="Helicase ATP-binding" evidence="2">
    <location>
        <begin position="17"/>
        <end position="187"/>
    </location>
</feature>
<dbReference type="PANTHER" id="PTHR47396">
    <property type="entry name" value="TYPE I RESTRICTION ENZYME ECOKI R PROTEIN"/>
    <property type="match status" value="1"/>
</dbReference>
<proteinExistence type="predicted"/>